<keyword evidence="2" id="KW-0813">Transport</keyword>
<sequence>MNPLHAQLDRRSLFRFGGAAVVAAAAGTSLAACASPGTTDEVIRLGVLMPMSGTNALLGQASWEGVAMAVEDRNANGGVAGKRVEVVLADAPDVNAATSEARRLVFNNNIKLGMGTYSSSLSTAASEVFARTGNSYVELGAVAAGITDRAYPRVYRINPASTKQTEQALKFTAEVLAPKLGKAPGDLKLMMVHEDSNYGQSVTASADANAEALGMKFADHEAYSAKQTDLSSTVARIKQAQPDVILAVSYAADAVLLGRQIRDAGVKVGAFIGIGGGYTLQEFSDALGDAAEGVYDCDFPQPRLNPAAAPELEAFLERYEKKYNKFPSSGYPQGNYAGAAYVLDILELTGGNDDPDVFHEAALSYEAPNSQSVNTWGYKLGKNNQNERAEDYVMQWQNKELVTVYPSEVAVSQPQFITPFGQ</sequence>
<evidence type="ECO:0000313" key="7">
    <source>
        <dbReference type="EMBL" id="MFD2759184.1"/>
    </source>
</evidence>
<dbReference type="InterPro" id="IPR028082">
    <property type="entry name" value="Peripla_BP_I"/>
</dbReference>
<organism evidence="7 8">
    <name type="scientific">Gulosibacter faecalis</name>
    <dbReference type="NCBI Taxonomy" id="272240"/>
    <lineage>
        <taxon>Bacteria</taxon>
        <taxon>Bacillati</taxon>
        <taxon>Actinomycetota</taxon>
        <taxon>Actinomycetes</taxon>
        <taxon>Micrococcales</taxon>
        <taxon>Microbacteriaceae</taxon>
        <taxon>Gulosibacter</taxon>
    </lineage>
</organism>
<dbReference type="InterPro" id="IPR028081">
    <property type="entry name" value="Leu-bd"/>
</dbReference>
<evidence type="ECO:0000259" key="6">
    <source>
        <dbReference type="Pfam" id="PF13458"/>
    </source>
</evidence>
<dbReference type="PANTHER" id="PTHR30483">
    <property type="entry name" value="LEUCINE-SPECIFIC-BINDING PROTEIN"/>
    <property type="match status" value="1"/>
</dbReference>
<protein>
    <submittedName>
        <fullName evidence="7">ABC transporter substrate-binding protein</fullName>
    </submittedName>
</protein>
<dbReference type="PROSITE" id="PS51318">
    <property type="entry name" value="TAT"/>
    <property type="match status" value="1"/>
</dbReference>
<dbReference type="Gene3D" id="3.40.50.2300">
    <property type="match status" value="2"/>
</dbReference>
<feature type="domain" description="Leucine-binding protein" evidence="6">
    <location>
        <begin position="43"/>
        <end position="365"/>
    </location>
</feature>
<dbReference type="Proteomes" id="UP001597492">
    <property type="component" value="Unassembled WGS sequence"/>
</dbReference>
<comment type="similarity">
    <text evidence="1">Belongs to the leucine-binding protein family.</text>
</comment>
<accession>A0ABW5V3J8</accession>
<evidence type="ECO:0000256" key="3">
    <source>
        <dbReference type="ARBA" id="ARBA00022729"/>
    </source>
</evidence>
<comment type="caution">
    <text evidence="7">The sequence shown here is derived from an EMBL/GenBank/DDBJ whole genome shotgun (WGS) entry which is preliminary data.</text>
</comment>
<dbReference type="Pfam" id="PF13458">
    <property type="entry name" value="Peripla_BP_6"/>
    <property type="match status" value="1"/>
</dbReference>
<gene>
    <name evidence="7" type="ORF">ACFSW7_12440</name>
</gene>
<dbReference type="InterPro" id="IPR006311">
    <property type="entry name" value="TAT_signal"/>
</dbReference>
<dbReference type="SUPFAM" id="SSF53822">
    <property type="entry name" value="Periplasmic binding protein-like I"/>
    <property type="match status" value="1"/>
</dbReference>
<dbReference type="PRINTS" id="PR00337">
    <property type="entry name" value="LEUILEVALBP"/>
</dbReference>
<proteinExistence type="inferred from homology"/>
<feature type="signal peptide" evidence="5">
    <location>
        <begin position="1"/>
        <end position="34"/>
    </location>
</feature>
<keyword evidence="4" id="KW-0029">Amino-acid transport</keyword>
<reference evidence="8" key="1">
    <citation type="journal article" date="2019" name="Int. J. Syst. Evol. Microbiol.">
        <title>The Global Catalogue of Microorganisms (GCM) 10K type strain sequencing project: providing services to taxonomists for standard genome sequencing and annotation.</title>
        <authorList>
            <consortium name="The Broad Institute Genomics Platform"/>
            <consortium name="The Broad Institute Genome Sequencing Center for Infectious Disease"/>
            <person name="Wu L."/>
            <person name="Ma J."/>
        </authorList>
    </citation>
    <scope>NUCLEOTIDE SEQUENCE [LARGE SCALE GENOMIC DNA]</scope>
    <source>
        <strain evidence="8">TISTR 1514</strain>
    </source>
</reference>
<keyword evidence="8" id="KW-1185">Reference proteome</keyword>
<dbReference type="PANTHER" id="PTHR30483:SF37">
    <property type="entry name" value="ABC TRANSPORTER SUBSTRATE-BINDING PROTEIN"/>
    <property type="match status" value="1"/>
</dbReference>
<evidence type="ECO:0000256" key="2">
    <source>
        <dbReference type="ARBA" id="ARBA00022448"/>
    </source>
</evidence>
<keyword evidence="3 5" id="KW-0732">Signal</keyword>
<feature type="chain" id="PRO_5045380079" evidence="5">
    <location>
        <begin position="35"/>
        <end position="422"/>
    </location>
</feature>
<evidence type="ECO:0000256" key="1">
    <source>
        <dbReference type="ARBA" id="ARBA00010062"/>
    </source>
</evidence>
<evidence type="ECO:0000256" key="5">
    <source>
        <dbReference type="SAM" id="SignalP"/>
    </source>
</evidence>
<evidence type="ECO:0000313" key="8">
    <source>
        <dbReference type="Proteomes" id="UP001597492"/>
    </source>
</evidence>
<dbReference type="InterPro" id="IPR000709">
    <property type="entry name" value="Leu_Ile_Val-bd"/>
</dbReference>
<dbReference type="InterPro" id="IPR051010">
    <property type="entry name" value="BCAA_transport"/>
</dbReference>
<dbReference type="RefSeq" id="WP_019618698.1">
    <property type="nucleotide sequence ID" value="NZ_JBHUNE010000009.1"/>
</dbReference>
<name>A0ABW5V3J8_9MICO</name>
<dbReference type="EMBL" id="JBHUNE010000009">
    <property type="protein sequence ID" value="MFD2759184.1"/>
    <property type="molecule type" value="Genomic_DNA"/>
</dbReference>
<dbReference type="CDD" id="cd06340">
    <property type="entry name" value="PBP1_ABC_ligand_binding-like"/>
    <property type="match status" value="1"/>
</dbReference>
<evidence type="ECO:0000256" key="4">
    <source>
        <dbReference type="ARBA" id="ARBA00022970"/>
    </source>
</evidence>